<gene>
    <name evidence="1" type="ORF">T458_17335</name>
</gene>
<protein>
    <submittedName>
        <fullName evidence="1">Uncharacterized protein</fullName>
    </submittedName>
</protein>
<dbReference type="PATRIC" id="fig|1408254.3.peg.3413"/>
<proteinExistence type="predicted"/>
<evidence type="ECO:0000313" key="1">
    <source>
        <dbReference type="EMBL" id="EST53836.1"/>
    </source>
</evidence>
<dbReference type="AlphaFoldDB" id="V6M5F2"/>
<dbReference type="EMBL" id="AYJU01000017">
    <property type="protein sequence ID" value="EST53836.1"/>
    <property type="molecule type" value="Genomic_DNA"/>
</dbReference>
<reference evidence="1 2" key="1">
    <citation type="journal article" date="2014" name="Genome Announc.">
        <title>Draft Genome Sequence of Brevibacillus panacihumi Strain W25, a Halotolerant Hydrocarbon-Degrading Bacterium.</title>
        <authorList>
            <person name="Wang X."/>
            <person name="Jin D."/>
            <person name="Zhou L."/>
            <person name="Wu L."/>
            <person name="An W."/>
            <person name="Chen Y."/>
            <person name="Zhao L."/>
        </authorList>
    </citation>
    <scope>NUCLEOTIDE SEQUENCE [LARGE SCALE GENOMIC DNA]</scope>
    <source>
        <strain evidence="1 2">W25</strain>
    </source>
</reference>
<dbReference type="HOGENOM" id="CLU_3041075_0_0_9"/>
<keyword evidence="2" id="KW-1185">Reference proteome</keyword>
<comment type="caution">
    <text evidence="1">The sequence shown here is derived from an EMBL/GenBank/DDBJ whole genome shotgun (WGS) entry which is preliminary data.</text>
</comment>
<sequence>MVMDMATVAVVVDTVDTDTALLVMVVMTANTKFIERRRQLFGAFSPFFDYLRSF</sequence>
<dbReference type="Proteomes" id="UP000017973">
    <property type="component" value="Unassembled WGS sequence"/>
</dbReference>
<name>V6M5F2_9BACL</name>
<evidence type="ECO:0000313" key="2">
    <source>
        <dbReference type="Proteomes" id="UP000017973"/>
    </source>
</evidence>
<accession>V6M5F2</accession>
<dbReference type="STRING" id="1408254.T458_17335"/>
<organism evidence="1 2">
    <name type="scientific">Brevibacillus panacihumi W25</name>
    <dbReference type="NCBI Taxonomy" id="1408254"/>
    <lineage>
        <taxon>Bacteria</taxon>
        <taxon>Bacillati</taxon>
        <taxon>Bacillota</taxon>
        <taxon>Bacilli</taxon>
        <taxon>Bacillales</taxon>
        <taxon>Paenibacillaceae</taxon>
        <taxon>Brevibacillus</taxon>
    </lineage>
</organism>